<keyword evidence="2" id="KW-1185">Reference proteome</keyword>
<dbReference type="Gene3D" id="3.40.50.150">
    <property type="entry name" value="Vaccinia Virus protein VP39"/>
    <property type="match status" value="1"/>
</dbReference>
<dbReference type="PANTHER" id="PTHR12303:SF13">
    <property type="match status" value="1"/>
</dbReference>
<dbReference type="GO" id="GO:0008757">
    <property type="term" value="F:S-adenosylmethionine-dependent methyltransferase activity"/>
    <property type="evidence" value="ECO:0007669"/>
    <property type="project" value="InterPro"/>
</dbReference>
<sequence length="374" mass="42313">MRSLLSILNLMPDILIACLFPCYAFSGFSPFGSHIWWPIFHPNFHCGLFTIGYPKKLDRLTEIIELNGKVTDGIVTAMKRSYTLDSSASWDAWLALSSTYKEPLIDSRCLSRIREVLKHFVRDWSDAGLSERTVIFEPILSVLSMLSSSSRAHKRVLVPGSGLCRLAYDISTLGYDTTACELSGYMNGAFRFLLDPETTTTTSQHEVHPYGHWWSHSRNIVDLFRGVRFPDVIPRLAMDAEVGLHLKEGDFLTLELGTPNSYDYVVTLFFIDTSVNILSTLERIHTLLKPGGIWINLGPLLWCSDAQARLELSLEEVFEAMGAVGFVIVGGTDGNDDDEPDCMKRRSISCEYTHDEQAMMRWIYEAEFWVAKKV</sequence>
<dbReference type="AlphaFoldDB" id="A0A9P5UDU4"/>
<name>A0A9P5UDU4_9AGAR</name>
<evidence type="ECO:0000313" key="1">
    <source>
        <dbReference type="EMBL" id="KAF9075559.1"/>
    </source>
</evidence>
<evidence type="ECO:0000313" key="2">
    <source>
        <dbReference type="Proteomes" id="UP000772434"/>
    </source>
</evidence>
<dbReference type="OrthoDB" id="978at2759"/>
<protein>
    <submittedName>
        <fullName evidence="1">N2227-like protein-domain-containing protein</fullName>
    </submittedName>
</protein>
<accession>A0A9P5UDU4</accession>
<dbReference type="PANTHER" id="PTHR12303">
    <property type="entry name" value="CARNOSINE N-METHYLTRANSFERASE"/>
    <property type="match status" value="1"/>
</dbReference>
<dbReference type="SMART" id="SM01296">
    <property type="entry name" value="N2227"/>
    <property type="match status" value="1"/>
</dbReference>
<dbReference type="EMBL" id="JADNRY010000009">
    <property type="protein sequence ID" value="KAF9075559.1"/>
    <property type="molecule type" value="Genomic_DNA"/>
</dbReference>
<organism evidence="1 2">
    <name type="scientific">Rhodocollybia butyracea</name>
    <dbReference type="NCBI Taxonomy" id="206335"/>
    <lineage>
        <taxon>Eukaryota</taxon>
        <taxon>Fungi</taxon>
        <taxon>Dikarya</taxon>
        <taxon>Basidiomycota</taxon>
        <taxon>Agaricomycotina</taxon>
        <taxon>Agaricomycetes</taxon>
        <taxon>Agaricomycetidae</taxon>
        <taxon>Agaricales</taxon>
        <taxon>Marasmiineae</taxon>
        <taxon>Omphalotaceae</taxon>
        <taxon>Rhodocollybia</taxon>
    </lineage>
</organism>
<dbReference type="Proteomes" id="UP000772434">
    <property type="component" value="Unassembled WGS sequence"/>
</dbReference>
<dbReference type="InterPro" id="IPR029063">
    <property type="entry name" value="SAM-dependent_MTases_sf"/>
</dbReference>
<dbReference type="InterPro" id="IPR012901">
    <property type="entry name" value="CARME"/>
</dbReference>
<proteinExistence type="predicted"/>
<comment type="caution">
    <text evidence="1">The sequence shown here is derived from an EMBL/GenBank/DDBJ whole genome shotgun (WGS) entry which is preliminary data.</text>
</comment>
<dbReference type="Pfam" id="PF07942">
    <property type="entry name" value="CARME"/>
    <property type="match status" value="1"/>
</dbReference>
<gene>
    <name evidence="1" type="ORF">BDP27DRAFT_1315270</name>
</gene>
<dbReference type="CDD" id="cd02440">
    <property type="entry name" value="AdoMet_MTases"/>
    <property type="match status" value="1"/>
</dbReference>
<dbReference type="SUPFAM" id="SSF53335">
    <property type="entry name" value="S-adenosyl-L-methionine-dependent methyltransferases"/>
    <property type="match status" value="1"/>
</dbReference>
<reference evidence="1" key="1">
    <citation type="submission" date="2020-11" db="EMBL/GenBank/DDBJ databases">
        <authorList>
            <consortium name="DOE Joint Genome Institute"/>
            <person name="Ahrendt S."/>
            <person name="Riley R."/>
            <person name="Andreopoulos W."/>
            <person name="Labutti K."/>
            <person name="Pangilinan J."/>
            <person name="Ruiz-Duenas F.J."/>
            <person name="Barrasa J.M."/>
            <person name="Sanchez-Garcia M."/>
            <person name="Camarero S."/>
            <person name="Miyauchi S."/>
            <person name="Serrano A."/>
            <person name="Linde D."/>
            <person name="Babiker R."/>
            <person name="Drula E."/>
            <person name="Ayuso-Fernandez I."/>
            <person name="Pacheco R."/>
            <person name="Padilla G."/>
            <person name="Ferreira P."/>
            <person name="Barriuso J."/>
            <person name="Kellner H."/>
            <person name="Castanera R."/>
            <person name="Alfaro M."/>
            <person name="Ramirez L."/>
            <person name="Pisabarro A.G."/>
            <person name="Kuo A."/>
            <person name="Tritt A."/>
            <person name="Lipzen A."/>
            <person name="He G."/>
            <person name="Yan M."/>
            <person name="Ng V."/>
            <person name="Cullen D."/>
            <person name="Martin F."/>
            <person name="Rosso M.-N."/>
            <person name="Henrissat B."/>
            <person name="Hibbett D."/>
            <person name="Martinez A.T."/>
            <person name="Grigoriev I.V."/>
        </authorList>
    </citation>
    <scope>NUCLEOTIDE SEQUENCE</scope>
    <source>
        <strain evidence="1">AH 40177</strain>
    </source>
</reference>